<gene>
    <name evidence="2" type="ORF">JOF44_003696</name>
</gene>
<keyword evidence="3" id="KW-1185">Reference proteome</keyword>
<dbReference type="InterPro" id="IPR008136">
    <property type="entry name" value="CinA_C"/>
</dbReference>
<organism evidence="2 3">
    <name type="scientific">Brachybacterium fresconis</name>
    <dbReference type="NCBI Taxonomy" id="173363"/>
    <lineage>
        <taxon>Bacteria</taxon>
        <taxon>Bacillati</taxon>
        <taxon>Actinomycetota</taxon>
        <taxon>Actinomycetes</taxon>
        <taxon>Micrococcales</taxon>
        <taxon>Dermabacteraceae</taxon>
        <taxon>Brachybacterium</taxon>
    </lineage>
</organism>
<dbReference type="RefSeq" id="WP_209894968.1">
    <property type="nucleotide sequence ID" value="NZ_BAAAJV010000008.1"/>
</dbReference>
<evidence type="ECO:0000313" key="2">
    <source>
        <dbReference type="EMBL" id="MBP2410793.1"/>
    </source>
</evidence>
<dbReference type="InterPro" id="IPR036653">
    <property type="entry name" value="CinA-like_C"/>
</dbReference>
<dbReference type="NCBIfam" id="TIGR00199">
    <property type="entry name" value="PncC_domain"/>
    <property type="match status" value="1"/>
</dbReference>
<dbReference type="EMBL" id="JAGIOC010000001">
    <property type="protein sequence ID" value="MBP2410793.1"/>
    <property type="molecule type" value="Genomic_DNA"/>
</dbReference>
<evidence type="ECO:0000259" key="1">
    <source>
        <dbReference type="Pfam" id="PF02464"/>
    </source>
</evidence>
<evidence type="ECO:0000313" key="3">
    <source>
        <dbReference type="Proteomes" id="UP000698222"/>
    </source>
</evidence>
<sequence>MSTDPATVIARAAEQGLTLATAESLTAGAVVARLVDVPGASAVIAGGAACYSYSAKTRVLGVDAGLLEESGAVTAEVAAAMADGALALYDTDLAVATTGVAGPGPDGRGVPAGTVHLGLARSGRTTSTRELHLTGGRARVRAAAVTAAIDELAAALEG</sequence>
<comment type="caution">
    <text evidence="2">The sequence shown here is derived from an EMBL/GenBank/DDBJ whole genome shotgun (WGS) entry which is preliminary data.</text>
</comment>
<dbReference type="Proteomes" id="UP000698222">
    <property type="component" value="Unassembled WGS sequence"/>
</dbReference>
<name>A0ABS4YPR9_9MICO</name>
<reference evidence="2 3" key="1">
    <citation type="submission" date="2021-03" db="EMBL/GenBank/DDBJ databases">
        <title>Sequencing the genomes of 1000 actinobacteria strains.</title>
        <authorList>
            <person name="Klenk H.-P."/>
        </authorList>
    </citation>
    <scope>NUCLEOTIDE SEQUENCE [LARGE SCALE GENOMIC DNA]</scope>
    <source>
        <strain evidence="2 3">DSM 14564</strain>
    </source>
</reference>
<accession>A0ABS4YPR9</accession>
<dbReference type="Gene3D" id="3.90.950.20">
    <property type="entry name" value="CinA-like"/>
    <property type="match status" value="1"/>
</dbReference>
<dbReference type="SUPFAM" id="SSF142433">
    <property type="entry name" value="CinA-like"/>
    <property type="match status" value="1"/>
</dbReference>
<feature type="domain" description="CinA C-terminal" evidence="1">
    <location>
        <begin position="7"/>
        <end position="154"/>
    </location>
</feature>
<dbReference type="Pfam" id="PF02464">
    <property type="entry name" value="CinA"/>
    <property type="match status" value="1"/>
</dbReference>
<proteinExistence type="predicted"/>
<protein>
    <submittedName>
        <fullName evidence="2">PncC family amidohydrolase</fullName>
    </submittedName>
</protein>